<organism evidence="1 2">
    <name type="scientific">Popillia japonica</name>
    <name type="common">Japanese beetle</name>
    <dbReference type="NCBI Taxonomy" id="7064"/>
    <lineage>
        <taxon>Eukaryota</taxon>
        <taxon>Metazoa</taxon>
        <taxon>Ecdysozoa</taxon>
        <taxon>Arthropoda</taxon>
        <taxon>Hexapoda</taxon>
        <taxon>Insecta</taxon>
        <taxon>Pterygota</taxon>
        <taxon>Neoptera</taxon>
        <taxon>Endopterygota</taxon>
        <taxon>Coleoptera</taxon>
        <taxon>Polyphaga</taxon>
        <taxon>Scarabaeiformia</taxon>
        <taxon>Scarabaeidae</taxon>
        <taxon>Rutelinae</taxon>
        <taxon>Popillia</taxon>
    </lineage>
</organism>
<dbReference type="EMBL" id="JASPKY010000390">
    <property type="protein sequence ID" value="KAK9702542.1"/>
    <property type="molecule type" value="Genomic_DNA"/>
</dbReference>
<accession>A0AAW1JGR2</accession>
<evidence type="ECO:0000313" key="1">
    <source>
        <dbReference type="EMBL" id="KAK9702542.1"/>
    </source>
</evidence>
<gene>
    <name evidence="1" type="ORF">QE152_g29894</name>
</gene>
<evidence type="ECO:0000313" key="2">
    <source>
        <dbReference type="Proteomes" id="UP001458880"/>
    </source>
</evidence>
<comment type="caution">
    <text evidence="1">The sequence shown here is derived from an EMBL/GenBank/DDBJ whole genome shotgun (WGS) entry which is preliminary data.</text>
</comment>
<reference evidence="1 2" key="1">
    <citation type="journal article" date="2024" name="BMC Genomics">
        <title>De novo assembly and annotation of Popillia japonica's genome with initial clues to its potential as an invasive pest.</title>
        <authorList>
            <person name="Cucini C."/>
            <person name="Boschi S."/>
            <person name="Funari R."/>
            <person name="Cardaioli E."/>
            <person name="Iannotti N."/>
            <person name="Marturano G."/>
            <person name="Paoli F."/>
            <person name="Bruttini M."/>
            <person name="Carapelli A."/>
            <person name="Frati F."/>
            <person name="Nardi F."/>
        </authorList>
    </citation>
    <scope>NUCLEOTIDE SEQUENCE [LARGE SCALE GENOMIC DNA]</scope>
    <source>
        <strain evidence="1">DMR45628</strain>
    </source>
</reference>
<dbReference type="AlphaFoldDB" id="A0AAW1JGR2"/>
<keyword evidence="2" id="KW-1185">Reference proteome</keyword>
<protein>
    <submittedName>
        <fullName evidence="1">Uncharacterized protein</fullName>
    </submittedName>
</protein>
<dbReference type="Proteomes" id="UP001458880">
    <property type="component" value="Unassembled WGS sequence"/>
</dbReference>
<name>A0AAW1JGR2_POPJA</name>
<proteinExistence type="predicted"/>
<sequence length="117" mass="13811">MSMQLESEDEVDFTELQLENIEQSEEADELEVASIINNNNKDLCPEVRTWILAKYFTNKNGHICNVGKVINKEHRNQYFQMERSVRDNPTSIWKLLNIIRRSGRIPPRLLDNENIEH</sequence>